<comment type="caution">
    <text evidence="1">The sequence shown here is derived from an EMBL/GenBank/DDBJ whole genome shotgun (WGS) entry which is preliminary data.</text>
</comment>
<dbReference type="AlphaFoldDB" id="A0A941W005"/>
<proteinExistence type="predicted"/>
<sequence length="80" mass="8868">MAYKLFNEIVLTKDIPEKRLKKGDVATIVDHHPVSNGEDGYSLEVFDVLGNTIAVITLPESAIEPLTENEIFNVRSLEVA</sequence>
<accession>A0A941W005</accession>
<evidence type="ECO:0008006" key="3">
    <source>
        <dbReference type="Google" id="ProtNLM"/>
    </source>
</evidence>
<dbReference type="InterPro" id="IPR032568">
    <property type="entry name" value="DUF4926"/>
</dbReference>
<gene>
    <name evidence="1" type="ORF">MAG551_00172</name>
</gene>
<evidence type="ECO:0000313" key="2">
    <source>
        <dbReference type="Proteomes" id="UP000722750"/>
    </source>
</evidence>
<reference evidence="1" key="1">
    <citation type="journal article" date="2021" name="ISME J.">
        <title>Fine-scale metabolic discontinuity in a stratified prokaryote microbiome of a Red Sea deep halocline.</title>
        <authorList>
            <person name="Michoud G."/>
            <person name="Ngugi D.K."/>
            <person name="Barozzi A."/>
            <person name="Merlino G."/>
            <person name="Calleja M.L."/>
            <person name="Delgado-Huertas A."/>
            <person name="Moran X.A.G."/>
            <person name="Daffonchio D."/>
        </authorList>
    </citation>
    <scope>NUCLEOTIDE SEQUENCE</scope>
    <source>
        <strain evidence="1">SuakinDeep_MAG55_1</strain>
    </source>
</reference>
<dbReference type="Pfam" id="PF16277">
    <property type="entry name" value="DUF4926"/>
    <property type="match status" value="1"/>
</dbReference>
<organism evidence="1 2">
    <name type="scientific">Candidatus Scalindua arabica</name>
    <dbReference type="NCBI Taxonomy" id="1127984"/>
    <lineage>
        <taxon>Bacteria</taxon>
        <taxon>Pseudomonadati</taxon>
        <taxon>Planctomycetota</taxon>
        <taxon>Candidatus Brocadiia</taxon>
        <taxon>Candidatus Brocadiales</taxon>
        <taxon>Candidatus Scalinduaceae</taxon>
        <taxon>Candidatus Scalindua</taxon>
    </lineage>
</organism>
<evidence type="ECO:0000313" key="1">
    <source>
        <dbReference type="EMBL" id="MBS1257137.1"/>
    </source>
</evidence>
<dbReference type="Proteomes" id="UP000722750">
    <property type="component" value="Unassembled WGS sequence"/>
</dbReference>
<name>A0A941W005_9BACT</name>
<protein>
    <recommendedName>
        <fullName evidence="3">DUF4926 domain-containing protein</fullName>
    </recommendedName>
</protein>
<dbReference type="EMBL" id="JAANXD010000010">
    <property type="protein sequence ID" value="MBS1257137.1"/>
    <property type="molecule type" value="Genomic_DNA"/>
</dbReference>